<proteinExistence type="predicted"/>
<sequence length="157" mass="16923">MIRQATAADAPMVAEIMNHVIANTTATFTTITKSVNQVATEITSPQPCLVAEIDGTVCGYARYFPFRSGPGYAHVAEYSIALSASTQGRGVGRQLLSQLCDMARADGKTQLIGAVSSDNETALKFHETNGFSQVGRLPDAGLKWDKPLDLIFMQKRL</sequence>
<dbReference type="Proteomes" id="UP000535415">
    <property type="component" value="Unassembled WGS sequence"/>
</dbReference>
<dbReference type="PANTHER" id="PTHR43072:SF23">
    <property type="entry name" value="UPF0039 PROTEIN C11D3.02C"/>
    <property type="match status" value="1"/>
</dbReference>
<organism evidence="4 5">
    <name type="scientific">Yoonia ponticola</name>
    <dbReference type="NCBI Taxonomy" id="1524255"/>
    <lineage>
        <taxon>Bacteria</taxon>
        <taxon>Pseudomonadati</taxon>
        <taxon>Pseudomonadota</taxon>
        <taxon>Alphaproteobacteria</taxon>
        <taxon>Rhodobacterales</taxon>
        <taxon>Paracoccaceae</taxon>
        <taxon>Yoonia</taxon>
    </lineage>
</organism>
<dbReference type="GO" id="GO:0102971">
    <property type="term" value="F:phosphinothricin N-acetyltransferase activity"/>
    <property type="evidence" value="ECO:0007669"/>
    <property type="project" value="UniProtKB-EC"/>
</dbReference>
<dbReference type="RefSeq" id="WP_221235312.1">
    <property type="nucleotide sequence ID" value="NZ_JACIJM010000001.1"/>
</dbReference>
<dbReference type="CDD" id="cd04301">
    <property type="entry name" value="NAT_SF"/>
    <property type="match status" value="1"/>
</dbReference>
<dbReference type="SUPFAM" id="SSF55729">
    <property type="entry name" value="Acyl-CoA N-acyltransferases (Nat)"/>
    <property type="match status" value="1"/>
</dbReference>
<evidence type="ECO:0000313" key="4">
    <source>
        <dbReference type="EMBL" id="MBB5720872.1"/>
    </source>
</evidence>
<comment type="caution">
    <text evidence="4">The sequence shown here is derived from an EMBL/GenBank/DDBJ whole genome shotgun (WGS) entry which is preliminary data.</text>
</comment>
<keyword evidence="2 4" id="KW-0012">Acyltransferase</keyword>
<name>A0A7W9BIG6_9RHOB</name>
<dbReference type="Gene3D" id="3.40.630.30">
    <property type="match status" value="1"/>
</dbReference>
<evidence type="ECO:0000313" key="5">
    <source>
        <dbReference type="Proteomes" id="UP000535415"/>
    </source>
</evidence>
<dbReference type="PANTHER" id="PTHR43072">
    <property type="entry name" value="N-ACETYLTRANSFERASE"/>
    <property type="match status" value="1"/>
</dbReference>
<dbReference type="Pfam" id="PF00583">
    <property type="entry name" value="Acetyltransf_1"/>
    <property type="match status" value="1"/>
</dbReference>
<evidence type="ECO:0000256" key="2">
    <source>
        <dbReference type="ARBA" id="ARBA00023315"/>
    </source>
</evidence>
<feature type="domain" description="N-acetyltransferase" evidence="3">
    <location>
        <begin position="1"/>
        <end position="157"/>
    </location>
</feature>
<dbReference type="EC" id="2.3.1.183" evidence="4"/>
<dbReference type="InterPro" id="IPR016181">
    <property type="entry name" value="Acyl_CoA_acyltransferase"/>
</dbReference>
<dbReference type="EMBL" id="JACIJM010000001">
    <property type="protein sequence ID" value="MBB5720872.1"/>
    <property type="molecule type" value="Genomic_DNA"/>
</dbReference>
<dbReference type="PROSITE" id="PS51186">
    <property type="entry name" value="GNAT"/>
    <property type="match status" value="1"/>
</dbReference>
<keyword evidence="5" id="KW-1185">Reference proteome</keyword>
<gene>
    <name evidence="4" type="ORF">FHS72_000476</name>
</gene>
<keyword evidence="1 4" id="KW-0808">Transferase</keyword>
<reference evidence="4 5" key="1">
    <citation type="submission" date="2020-08" db="EMBL/GenBank/DDBJ databases">
        <title>Genomic Encyclopedia of Type Strains, Phase IV (KMG-IV): sequencing the most valuable type-strain genomes for metagenomic binning, comparative biology and taxonomic classification.</title>
        <authorList>
            <person name="Goeker M."/>
        </authorList>
    </citation>
    <scope>NUCLEOTIDE SEQUENCE [LARGE SCALE GENOMIC DNA]</scope>
    <source>
        <strain evidence="4 5">DSM 101064</strain>
    </source>
</reference>
<protein>
    <submittedName>
        <fullName evidence="4">Phosphinothricin acetyltransferase</fullName>
        <ecNumber evidence="4">2.3.1.183</ecNumber>
    </submittedName>
</protein>
<accession>A0A7W9BIG6</accession>
<evidence type="ECO:0000256" key="1">
    <source>
        <dbReference type="ARBA" id="ARBA00022679"/>
    </source>
</evidence>
<dbReference type="AlphaFoldDB" id="A0A7W9BIG6"/>
<dbReference type="InterPro" id="IPR000182">
    <property type="entry name" value="GNAT_dom"/>
</dbReference>
<evidence type="ECO:0000259" key="3">
    <source>
        <dbReference type="PROSITE" id="PS51186"/>
    </source>
</evidence>